<gene>
    <name evidence="1" type="ORF">QIT00_04765</name>
</gene>
<dbReference type="InterPro" id="IPR036412">
    <property type="entry name" value="HAD-like_sf"/>
</dbReference>
<sequence>MTSETAPDGRVGQVIENAQDLRVARDLRIAQDLREVITRAECVLFDFDGPICRLYANHDAQTVVDNLVGWLADRGEVGLLTADERDSADPHAVLRAVHRARPGSPLEADLEARLTEEELHAAARAFPTPYVDRLIRTWHAGGARLAVATNNAPEAARHYVHGRGVADCFGPHIHGRRTEHVHALKPDPDCLHRALGSLGAHPSRTLMIGDTPADCLAAREAGVAFLGYGQDELRQKKLRSAGAEHVVDSLGTVLKAVWAGALL</sequence>
<dbReference type="SUPFAM" id="SSF56784">
    <property type="entry name" value="HAD-like"/>
    <property type="match status" value="1"/>
</dbReference>
<dbReference type="Gene3D" id="3.40.50.1000">
    <property type="entry name" value="HAD superfamily/HAD-like"/>
    <property type="match status" value="1"/>
</dbReference>
<dbReference type="RefSeq" id="WP_282533807.1">
    <property type="nucleotide sequence ID" value="NZ_JASCIS010000004.1"/>
</dbReference>
<evidence type="ECO:0000313" key="1">
    <source>
        <dbReference type="EMBL" id="MDI3417880.1"/>
    </source>
</evidence>
<evidence type="ECO:0000313" key="2">
    <source>
        <dbReference type="Proteomes" id="UP001237105"/>
    </source>
</evidence>
<dbReference type="InterPro" id="IPR023214">
    <property type="entry name" value="HAD_sf"/>
</dbReference>
<dbReference type="NCBIfam" id="TIGR01509">
    <property type="entry name" value="HAD-SF-IA-v3"/>
    <property type="match status" value="1"/>
</dbReference>
<dbReference type="InterPro" id="IPR050155">
    <property type="entry name" value="HAD-like_hydrolase_sf"/>
</dbReference>
<organism evidence="1 2">
    <name type="scientific">Streptomyces luteolus</name>
    <dbReference type="NCBI Taxonomy" id="3043615"/>
    <lineage>
        <taxon>Bacteria</taxon>
        <taxon>Bacillati</taxon>
        <taxon>Actinomycetota</taxon>
        <taxon>Actinomycetes</taxon>
        <taxon>Kitasatosporales</taxon>
        <taxon>Streptomycetaceae</taxon>
        <taxon>Streptomyces</taxon>
    </lineage>
</organism>
<dbReference type="PANTHER" id="PTHR43434:SF1">
    <property type="entry name" value="PHOSPHOGLYCOLATE PHOSPHATASE"/>
    <property type="match status" value="1"/>
</dbReference>
<accession>A0ABT6SRL2</accession>
<keyword evidence="2" id="KW-1185">Reference proteome</keyword>
<name>A0ABT6SRL2_9ACTN</name>
<protein>
    <submittedName>
        <fullName evidence="1">HAD-IA family hydrolase</fullName>
    </submittedName>
</protein>
<dbReference type="EMBL" id="JASCIS010000004">
    <property type="protein sequence ID" value="MDI3417880.1"/>
    <property type="molecule type" value="Genomic_DNA"/>
</dbReference>
<dbReference type="GO" id="GO:0016787">
    <property type="term" value="F:hydrolase activity"/>
    <property type="evidence" value="ECO:0007669"/>
    <property type="project" value="UniProtKB-KW"/>
</dbReference>
<proteinExistence type="predicted"/>
<keyword evidence="1" id="KW-0378">Hydrolase</keyword>
<dbReference type="Pfam" id="PF00702">
    <property type="entry name" value="Hydrolase"/>
    <property type="match status" value="1"/>
</dbReference>
<dbReference type="InterPro" id="IPR006439">
    <property type="entry name" value="HAD-SF_hydro_IA"/>
</dbReference>
<dbReference type="Proteomes" id="UP001237105">
    <property type="component" value="Unassembled WGS sequence"/>
</dbReference>
<dbReference type="PANTHER" id="PTHR43434">
    <property type="entry name" value="PHOSPHOGLYCOLATE PHOSPHATASE"/>
    <property type="match status" value="1"/>
</dbReference>
<comment type="caution">
    <text evidence="1">The sequence shown here is derived from an EMBL/GenBank/DDBJ whole genome shotgun (WGS) entry which is preliminary data.</text>
</comment>
<reference evidence="1 2" key="1">
    <citation type="submission" date="2023-05" db="EMBL/GenBank/DDBJ databases">
        <title>Draft genome sequence of Streptomyces sp. B-S-A12 isolated from a cave soil in Thailand.</title>
        <authorList>
            <person name="Chamroensaksri N."/>
            <person name="Muangham S."/>
        </authorList>
    </citation>
    <scope>NUCLEOTIDE SEQUENCE [LARGE SCALE GENOMIC DNA]</scope>
    <source>
        <strain evidence="1 2">B-S-A12</strain>
    </source>
</reference>